<dbReference type="Proteomes" id="UP000255316">
    <property type="component" value="Unassembled WGS sequence"/>
</dbReference>
<evidence type="ECO:0000313" key="6">
    <source>
        <dbReference type="Proteomes" id="UP000054854"/>
    </source>
</evidence>
<dbReference type="Proteomes" id="UP000054854">
    <property type="component" value="Unassembled WGS sequence"/>
</dbReference>
<accession>A0A378IHL1</accession>
<proteinExistence type="predicted"/>
<dbReference type="InterPro" id="IPR040708">
    <property type="entry name" value="DUF5636"/>
</dbReference>
<feature type="compositionally biased region" description="Basic and acidic residues" evidence="2">
    <location>
        <begin position="228"/>
        <end position="252"/>
    </location>
</feature>
<evidence type="ECO:0000256" key="1">
    <source>
        <dbReference type="SAM" id="Coils"/>
    </source>
</evidence>
<feature type="domain" description="DUF5636" evidence="3">
    <location>
        <begin position="29"/>
        <end position="221"/>
    </location>
</feature>
<keyword evidence="6" id="KW-1185">Reference proteome</keyword>
<dbReference type="RefSeq" id="WP_058465042.1">
    <property type="nucleotide sequence ID" value="NZ_CAAAHQ010000044.1"/>
</dbReference>
<dbReference type="AlphaFoldDB" id="A0A378IHL1"/>
<dbReference type="EMBL" id="LNXX01000033">
    <property type="protein sequence ID" value="KTC84307.1"/>
    <property type="molecule type" value="Genomic_DNA"/>
</dbReference>
<dbReference type="STRING" id="28085.Lcin_1870"/>
<evidence type="ECO:0000256" key="2">
    <source>
        <dbReference type="SAM" id="MobiDB-lite"/>
    </source>
</evidence>
<protein>
    <recommendedName>
        <fullName evidence="3">DUF5636 domain-containing protein</fullName>
    </recommendedName>
</protein>
<feature type="coiled-coil region" evidence="1">
    <location>
        <begin position="39"/>
        <end position="66"/>
    </location>
</feature>
<evidence type="ECO:0000313" key="7">
    <source>
        <dbReference type="Proteomes" id="UP000255316"/>
    </source>
</evidence>
<gene>
    <name evidence="4" type="ORF">Lcin_1870</name>
    <name evidence="5" type="ORF">NCTC12438_00570</name>
</gene>
<reference evidence="4 6" key="1">
    <citation type="submission" date="2015-11" db="EMBL/GenBank/DDBJ databases">
        <title>Genomic analysis of 38 Legionella species identifies large and diverse effector repertoires.</title>
        <authorList>
            <person name="Burstein D."/>
            <person name="Amaro F."/>
            <person name="Zusman T."/>
            <person name="Lifshitz Z."/>
            <person name="Cohen O."/>
            <person name="Gilbert J.A."/>
            <person name="Pupko T."/>
            <person name="Shuman H.A."/>
            <person name="Segal G."/>
        </authorList>
    </citation>
    <scope>NUCLEOTIDE SEQUENCE [LARGE SCALE GENOMIC DNA]</scope>
    <source>
        <strain evidence="4 6">CDC#72-OH-14</strain>
    </source>
</reference>
<sequence>MFFKNDPPTQKDELEEEFKKSLKGDLLNNEPFIKHCVKIEKFFMNVDAVEEQLTRLNNLLATKLENSKLKAGKKGATKQLRTLLQELLTSAGFREGMIQTMGDKGLSKEDFMFLTASGFILKDSGLRNAFHGEFTHAIQWCLIILKQQQDPNFLENMAIKDICNNIFKLLGHEDSTTKYPFNCWDQLVDRGATEDARAPEWLSEHIQDDESGNYPLLAEIIKLRTQKDSKAHLEEKLKNPPSERYEKNKDIEDILMPKLNK</sequence>
<dbReference type="Pfam" id="PF18686">
    <property type="entry name" value="DUF5636"/>
    <property type="match status" value="1"/>
</dbReference>
<evidence type="ECO:0000313" key="4">
    <source>
        <dbReference type="EMBL" id="KTC84307.1"/>
    </source>
</evidence>
<keyword evidence="1" id="KW-0175">Coiled coil</keyword>
<dbReference type="OrthoDB" id="5647528at2"/>
<feature type="region of interest" description="Disordered" evidence="2">
    <location>
        <begin position="228"/>
        <end position="261"/>
    </location>
</feature>
<organism evidence="5 7">
    <name type="scientific">Legionella cincinnatiensis</name>
    <dbReference type="NCBI Taxonomy" id="28085"/>
    <lineage>
        <taxon>Bacteria</taxon>
        <taxon>Pseudomonadati</taxon>
        <taxon>Pseudomonadota</taxon>
        <taxon>Gammaproteobacteria</taxon>
        <taxon>Legionellales</taxon>
        <taxon>Legionellaceae</taxon>
        <taxon>Legionella</taxon>
    </lineage>
</organism>
<name>A0A378IHL1_9GAMM</name>
<evidence type="ECO:0000313" key="5">
    <source>
        <dbReference type="EMBL" id="STX33981.1"/>
    </source>
</evidence>
<reference evidence="5 7" key="2">
    <citation type="submission" date="2018-06" db="EMBL/GenBank/DDBJ databases">
        <authorList>
            <consortium name="Pathogen Informatics"/>
            <person name="Doyle S."/>
        </authorList>
    </citation>
    <scope>NUCLEOTIDE SEQUENCE [LARGE SCALE GENOMIC DNA]</scope>
    <source>
        <strain evidence="5 7">NCTC12438</strain>
    </source>
</reference>
<dbReference type="EMBL" id="UGNX01000001">
    <property type="protein sequence ID" value="STX33981.1"/>
    <property type="molecule type" value="Genomic_DNA"/>
</dbReference>
<evidence type="ECO:0000259" key="3">
    <source>
        <dbReference type="Pfam" id="PF18686"/>
    </source>
</evidence>